<protein>
    <submittedName>
        <fullName evidence="2">Uncharacterized protein</fullName>
    </submittedName>
</protein>
<proteinExistence type="predicted"/>
<sequence>MPPRRDFRYKKTLNVVSFKGGKAVRKSKLSVPVCYSIQQATDYSATASPLVSTSSSDSSQQPYDELPVDFEEEPTGANKKAKARKIKIKRRLKGYHVRKERLAVSWLNTLKLGFLKLIVEILKQELSYLLSAM</sequence>
<comment type="caution">
    <text evidence="2">The sequence shown here is derived from an EMBL/GenBank/DDBJ whole genome shotgun (WGS) entry which is preliminary data.</text>
</comment>
<evidence type="ECO:0000313" key="3">
    <source>
        <dbReference type="Proteomes" id="UP001249851"/>
    </source>
</evidence>
<organism evidence="2 3">
    <name type="scientific">Acropora cervicornis</name>
    <name type="common">Staghorn coral</name>
    <dbReference type="NCBI Taxonomy" id="6130"/>
    <lineage>
        <taxon>Eukaryota</taxon>
        <taxon>Metazoa</taxon>
        <taxon>Cnidaria</taxon>
        <taxon>Anthozoa</taxon>
        <taxon>Hexacorallia</taxon>
        <taxon>Scleractinia</taxon>
        <taxon>Astrocoeniina</taxon>
        <taxon>Acroporidae</taxon>
        <taxon>Acropora</taxon>
    </lineage>
</organism>
<dbReference type="EMBL" id="JARQWQ010000112">
    <property type="protein sequence ID" value="KAK2550333.1"/>
    <property type="molecule type" value="Genomic_DNA"/>
</dbReference>
<reference evidence="2" key="2">
    <citation type="journal article" date="2023" name="Science">
        <title>Genomic signatures of disease resistance in endangered staghorn corals.</title>
        <authorList>
            <person name="Vollmer S.V."/>
            <person name="Selwyn J.D."/>
            <person name="Despard B.A."/>
            <person name="Roesel C.L."/>
        </authorList>
    </citation>
    <scope>NUCLEOTIDE SEQUENCE</scope>
    <source>
        <strain evidence="2">K2</strain>
    </source>
</reference>
<feature type="compositionally biased region" description="Low complexity" evidence="1">
    <location>
        <begin position="45"/>
        <end position="62"/>
    </location>
</feature>
<evidence type="ECO:0000313" key="2">
    <source>
        <dbReference type="EMBL" id="KAK2550333.1"/>
    </source>
</evidence>
<evidence type="ECO:0000256" key="1">
    <source>
        <dbReference type="SAM" id="MobiDB-lite"/>
    </source>
</evidence>
<dbReference type="Proteomes" id="UP001249851">
    <property type="component" value="Unassembled WGS sequence"/>
</dbReference>
<accession>A0AAD9PWM2</accession>
<dbReference type="AlphaFoldDB" id="A0AAD9PWM2"/>
<feature type="region of interest" description="Disordered" evidence="1">
    <location>
        <begin position="45"/>
        <end position="82"/>
    </location>
</feature>
<keyword evidence="3" id="KW-1185">Reference proteome</keyword>
<gene>
    <name evidence="2" type="ORF">P5673_029033</name>
</gene>
<reference evidence="2" key="1">
    <citation type="journal article" date="2023" name="G3 (Bethesda)">
        <title>Whole genome assembly and annotation of the endangered Caribbean coral Acropora cervicornis.</title>
        <authorList>
            <person name="Selwyn J.D."/>
            <person name="Vollmer S.V."/>
        </authorList>
    </citation>
    <scope>NUCLEOTIDE SEQUENCE</scope>
    <source>
        <strain evidence="2">K2</strain>
    </source>
</reference>
<name>A0AAD9PWM2_ACRCE</name>